<proteinExistence type="predicted"/>
<protein>
    <submittedName>
        <fullName evidence="1">Uncharacterized protein</fullName>
    </submittedName>
</protein>
<dbReference type="Proteomes" id="UP000683925">
    <property type="component" value="Unassembled WGS sequence"/>
</dbReference>
<gene>
    <name evidence="1" type="ORF">POCTA_138.1.T0940147</name>
</gene>
<evidence type="ECO:0000313" key="1">
    <source>
        <dbReference type="EMBL" id="CAD8189185.1"/>
    </source>
</evidence>
<sequence length="60" mass="7223">MNDQIRSIELSLLKQSQNFALNQSIQPKCKSQEYFIRKLFKQITQFHKLHISAKQKIQYI</sequence>
<dbReference type="AlphaFoldDB" id="A0A8S1WKH2"/>
<name>A0A8S1WKH2_PAROT</name>
<keyword evidence="2" id="KW-1185">Reference proteome</keyword>
<organism evidence="1 2">
    <name type="scientific">Paramecium octaurelia</name>
    <dbReference type="NCBI Taxonomy" id="43137"/>
    <lineage>
        <taxon>Eukaryota</taxon>
        <taxon>Sar</taxon>
        <taxon>Alveolata</taxon>
        <taxon>Ciliophora</taxon>
        <taxon>Intramacronucleata</taxon>
        <taxon>Oligohymenophorea</taxon>
        <taxon>Peniculida</taxon>
        <taxon>Parameciidae</taxon>
        <taxon>Paramecium</taxon>
    </lineage>
</organism>
<evidence type="ECO:0000313" key="2">
    <source>
        <dbReference type="Proteomes" id="UP000683925"/>
    </source>
</evidence>
<accession>A0A8S1WKH2</accession>
<reference evidence="1" key="1">
    <citation type="submission" date="2021-01" db="EMBL/GenBank/DDBJ databases">
        <authorList>
            <consortium name="Genoscope - CEA"/>
            <person name="William W."/>
        </authorList>
    </citation>
    <scope>NUCLEOTIDE SEQUENCE</scope>
</reference>
<comment type="caution">
    <text evidence="1">The sequence shown here is derived from an EMBL/GenBank/DDBJ whole genome shotgun (WGS) entry which is preliminary data.</text>
</comment>
<dbReference type="EMBL" id="CAJJDP010000093">
    <property type="protein sequence ID" value="CAD8189185.1"/>
    <property type="molecule type" value="Genomic_DNA"/>
</dbReference>